<comment type="caution">
    <text evidence="1">The sequence shown here is derived from an EMBL/GenBank/DDBJ whole genome shotgun (WGS) entry which is preliminary data.</text>
</comment>
<evidence type="ECO:0000313" key="2">
    <source>
        <dbReference type="Proteomes" id="UP001189429"/>
    </source>
</evidence>
<proteinExistence type="predicted"/>
<reference evidence="1" key="1">
    <citation type="submission" date="2023-10" db="EMBL/GenBank/DDBJ databases">
        <authorList>
            <person name="Chen Y."/>
            <person name="Shah S."/>
            <person name="Dougan E. K."/>
            <person name="Thang M."/>
            <person name="Chan C."/>
        </authorList>
    </citation>
    <scope>NUCLEOTIDE SEQUENCE [LARGE SCALE GENOMIC DNA]</scope>
</reference>
<accession>A0ABN9TUI3</accession>
<gene>
    <name evidence="1" type="ORF">PCOR1329_LOCUS42064</name>
</gene>
<feature type="non-terminal residue" evidence="1">
    <location>
        <position position="1"/>
    </location>
</feature>
<keyword evidence="2" id="KW-1185">Reference proteome</keyword>
<protein>
    <submittedName>
        <fullName evidence="1">Uncharacterized protein</fullName>
    </submittedName>
</protein>
<dbReference type="Proteomes" id="UP001189429">
    <property type="component" value="Unassembled WGS sequence"/>
</dbReference>
<evidence type="ECO:0000313" key="1">
    <source>
        <dbReference type="EMBL" id="CAK0849351.1"/>
    </source>
</evidence>
<organism evidence="1 2">
    <name type="scientific">Prorocentrum cordatum</name>
    <dbReference type="NCBI Taxonomy" id="2364126"/>
    <lineage>
        <taxon>Eukaryota</taxon>
        <taxon>Sar</taxon>
        <taxon>Alveolata</taxon>
        <taxon>Dinophyceae</taxon>
        <taxon>Prorocentrales</taxon>
        <taxon>Prorocentraceae</taxon>
        <taxon>Prorocentrum</taxon>
    </lineage>
</organism>
<feature type="non-terminal residue" evidence="1">
    <location>
        <position position="169"/>
    </location>
</feature>
<sequence length="169" mass="17226">MLVGVGPQPWCCDGTPSTLSQDSASVCFQAASTSLASFWTLQLAGEFGLGGTAATVLRRHSFHFLAGFRLRLVAGCVDFSSRSLLDPCSARESPVGVGPQPWCCDGTPSTFSQDSASARLQAASIPPSAPSSTPAARKGSASPGGCLALRSSLAARAAAVTGLPHRNCV</sequence>
<name>A0ABN9TUI3_9DINO</name>
<dbReference type="EMBL" id="CAUYUJ010015053">
    <property type="protein sequence ID" value="CAK0849351.1"/>
    <property type="molecule type" value="Genomic_DNA"/>
</dbReference>